<reference evidence="2 3" key="1">
    <citation type="submission" date="2022-07" db="EMBL/GenBank/DDBJ databases">
        <title>Mucilaginibacter sp. JC4.</title>
        <authorList>
            <person name="Le V."/>
            <person name="Ko S.-R."/>
            <person name="Ahn C.-Y."/>
            <person name="Oh H.-M."/>
        </authorList>
    </citation>
    <scope>NUCLEOTIDE SEQUENCE [LARGE SCALE GENOMIC DNA]</scope>
    <source>
        <strain evidence="2 3">JC4</strain>
    </source>
</reference>
<comment type="caution">
    <text evidence="2">The sequence shown here is derived from an EMBL/GenBank/DDBJ whole genome shotgun (WGS) entry which is preliminary data.</text>
</comment>
<dbReference type="EMBL" id="JANHOH010000004">
    <property type="protein sequence ID" value="MCQ6959704.1"/>
    <property type="molecule type" value="Genomic_DNA"/>
</dbReference>
<evidence type="ECO:0000313" key="3">
    <source>
        <dbReference type="Proteomes" id="UP001204376"/>
    </source>
</evidence>
<dbReference type="Proteomes" id="UP001204376">
    <property type="component" value="Unassembled WGS sequence"/>
</dbReference>
<sequence length="66" mass="7220">MKRFNKILFFTALACGLYLTACQKEAASPSSAKKTLVKGVSGIKKDTIIVTRTIQKDTIIVTRADD</sequence>
<evidence type="ECO:0000256" key="1">
    <source>
        <dbReference type="SAM" id="SignalP"/>
    </source>
</evidence>
<dbReference type="RefSeq" id="WP_256539895.1">
    <property type="nucleotide sequence ID" value="NZ_JANHOH010000004.1"/>
</dbReference>
<feature type="chain" id="PRO_5045446307" evidence="1">
    <location>
        <begin position="27"/>
        <end position="66"/>
    </location>
</feature>
<keyword evidence="1" id="KW-0732">Signal</keyword>
<proteinExistence type="predicted"/>
<name>A0ABT1T566_9SPHI</name>
<accession>A0ABT1T566</accession>
<protein>
    <submittedName>
        <fullName evidence="2">Uncharacterized protein</fullName>
    </submittedName>
</protein>
<keyword evidence="3" id="KW-1185">Reference proteome</keyword>
<feature type="signal peptide" evidence="1">
    <location>
        <begin position="1"/>
        <end position="26"/>
    </location>
</feature>
<evidence type="ECO:0000313" key="2">
    <source>
        <dbReference type="EMBL" id="MCQ6959704.1"/>
    </source>
</evidence>
<gene>
    <name evidence="2" type="ORF">NPE20_17140</name>
</gene>
<organism evidence="2 3">
    <name type="scientific">Mucilaginibacter aquariorum</name>
    <dbReference type="NCBI Taxonomy" id="2967225"/>
    <lineage>
        <taxon>Bacteria</taxon>
        <taxon>Pseudomonadati</taxon>
        <taxon>Bacteroidota</taxon>
        <taxon>Sphingobacteriia</taxon>
        <taxon>Sphingobacteriales</taxon>
        <taxon>Sphingobacteriaceae</taxon>
        <taxon>Mucilaginibacter</taxon>
    </lineage>
</organism>